<dbReference type="InterPro" id="IPR013083">
    <property type="entry name" value="Znf_RING/FYVE/PHD"/>
</dbReference>
<protein>
    <recommendedName>
        <fullName evidence="2">RING-type E3 ubiquitin transferase</fullName>
        <ecNumber evidence="2">2.3.2.27</ecNumber>
    </recommendedName>
</protein>
<dbReference type="Gene3D" id="3.30.40.10">
    <property type="entry name" value="Zinc/RING finger domain, C3HC4 (zinc finger)"/>
    <property type="match status" value="1"/>
</dbReference>
<feature type="domain" description="RING-type" evidence="9">
    <location>
        <begin position="104"/>
        <end position="146"/>
    </location>
</feature>
<evidence type="ECO:0000256" key="1">
    <source>
        <dbReference type="ARBA" id="ARBA00000900"/>
    </source>
</evidence>
<organism evidence="10 11">
    <name type="scientific">Solanum verrucosum</name>
    <dbReference type="NCBI Taxonomy" id="315347"/>
    <lineage>
        <taxon>Eukaryota</taxon>
        <taxon>Viridiplantae</taxon>
        <taxon>Streptophyta</taxon>
        <taxon>Embryophyta</taxon>
        <taxon>Tracheophyta</taxon>
        <taxon>Spermatophyta</taxon>
        <taxon>Magnoliopsida</taxon>
        <taxon>eudicotyledons</taxon>
        <taxon>Gunneridae</taxon>
        <taxon>Pentapetalae</taxon>
        <taxon>asterids</taxon>
        <taxon>lamiids</taxon>
        <taxon>Solanales</taxon>
        <taxon>Solanaceae</taxon>
        <taxon>Solanoideae</taxon>
        <taxon>Solaneae</taxon>
        <taxon>Solanum</taxon>
    </lineage>
</organism>
<dbReference type="Proteomes" id="UP001234989">
    <property type="component" value="Chromosome 10"/>
</dbReference>
<dbReference type="Pfam" id="PF13639">
    <property type="entry name" value="zf-RING_2"/>
    <property type="match status" value="1"/>
</dbReference>
<keyword evidence="5 8" id="KW-0863">Zinc-finger</keyword>
<dbReference type="PANTHER" id="PTHR22937:SF159">
    <property type="entry name" value="RING-TYPE E3 UBIQUITIN TRANSFERASE"/>
    <property type="match status" value="1"/>
</dbReference>
<dbReference type="EC" id="2.3.2.27" evidence="2"/>
<evidence type="ECO:0000256" key="3">
    <source>
        <dbReference type="ARBA" id="ARBA00022679"/>
    </source>
</evidence>
<evidence type="ECO:0000256" key="2">
    <source>
        <dbReference type="ARBA" id="ARBA00012483"/>
    </source>
</evidence>
<dbReference type="InterPro" id="IPR045191">
    <property type="entry name" value="MBR1/2-like"/>
</dbReference>
<name>A0AAF0URE5_SOLVR</name>
<dbReference type="FunFam" id="3.30.40.10:FF:000388">
    <property type="entry name" value="Putative RING zinc finger domain superfamily protein"/>
    <property type="match status" value="1"/>
</dbReference>
<evidence type="ECO:0000256" key="5">
    <source>
        <dbReference type="ARBA" id="ARBA00022771"/>
    </source>
</evidence>
<keyword evidence="4" id="KW-0479">Metal-binding</keyword>
<evidence type="ECO:0000256" key="6">
    <source>
        <dbReference type="ARBA" id="ARBA00022786"/>
    </source>
</evidence>
<dbReference type="GO" id="GO:0061630">
    <property type="term" value="F:ubiquitin protein ligase activity"/>
    <property type="evidence" value="ECO:0007669"/>
    <property type="project" value="UniProtKB-EC"/>
</dbReference>
<dbReference type="GO" id="GO:0008270">
    <property type="term" value="F:zinc ion binding"/>
    <property type="evidence" value="ECO:0007669"/>
    <property type="project" value="UniProtKB-KW"/>
</dbReference>
<keyword evidence="6" id="KW-0833">Ubl conjugation pathway</keyword>
<dbReference type="SMART" id="SM00184">
    <property type="entry name" value="RING"/>
    <property type="match status" value="1"/>
</dbReference>
<evidence type="ECO:0000256" key="8">
    <source>
        <dbReference type="PROSITE-ProRule" id="PRU00175"/>
    </source>
</evidence>
<evidence type="ECO:0000313" key="10">
    <source>
        <dbReference type="EMBL" id="WMV51355.1"/>
    </source>
</evidence>
<dbReference type="EMBL" id="CP133621">
    <property type="protein sequence ID" value="WMV51355.1"/>
    <property type="molecule type" value="Genomic_DNA"/>
</dbReference>
<comment type="catalytic activity">
    <reaction evidence="1">
        <text>S-ubiquitinyl-[E2 ubiquitin-conjugating enzyme]-L-cysteine + [acceptor protein]-L-lysine = [E2 ubiquitin-conjugating enzyme]-L-cysteine + N(6)-ubiquitinyl-[acceptor protein]-L-lysine.</text>
        <dbReference type="EC" id="2.3.2.27"/>
    </reaction>
</comment>
<sequence>MDDSRFIARMDPALLVRDGEYIDGVFVIDDAAVFPTNPRNSSQGSRITFGNHNNYSRRSDEMNDIMVTMRNRERNFGSRVRGQPFDYRALKKRSHCGNKIEEICSICLSEYVNGDTIGTLHCRHEYHATCIEEWLQRGKKNCPICRSSVLPHTQS</sequence>
<dbReference type="PANTHER" id="PTHR22937">
    <property type="entry name" value="E3 UBIQUITIN-PROTEIN LIGASE RNF165"/>
    <property type="match status" value="1"/>
</dbReference>
<dbReference type="GO" id="GO:0005634">
    <property type="term" value="C:nucleus"/>
    <property type="evidence" value="ECO:0007669"/>
    <property type="project" value="TreeGrafter"/>
</dbReference>
<evidence type="ECO:0000256" key="7">
    <source>
        <dbReference type="ARBA" id="ARBA00022833"/>
    </source>
</evidence>
<gene>
    <name evidence="10" type="ORF">MTR67_044740</name>
</gene>
<keyword evidence="11" id="KW-1185">Reference proteome</keyword>
<evidence type="ECO:0000256" key="4">
    <source>
        <dbReference type="ARBA" id="ARBA00022723"/>
    </source>
</evidence>
<proteinExistence type="predicted"/>
<keyword evidence="7" id="KW-0862">Zinc</keyword>
<dbReference type="AlphaFoldDB" id="A0AAF0URE5"/>
<dbReference type="SUPFAM" id="SSF57850">
    <property type="entry name" value="RING/U-box"/>
    <property type="match status" value="1"/>
</dbReference>
<dbReference type="InterPro" id="IPR001841">
    <property type="entry name" value="Znf_RING"/>
</dbReference>
<accession>A0AAF0URE5</accession>
<keyword evidence="3" id="KW-0808">Transferase</keyword>
<dbReference type="PROSITE" id="PS50089">
    <property type="entry name" value="ZF_RING_2"/>
    <property type="match status" value="1"/>
</dbReference>
<evidence type="ECO:0000259" key="9">
    <source>
        <dbReference type="PROSITE" id="PS50089"/>
    </source>
</evidence>
<reference evidence="10" key="1">
    <citation type="submission" date="2023-08" db="EMBL/GenBank/DDBJ databases">
        <title>A de novo genome assembly of Solanum verrucosum Schlechtendal, a Mexican diploid species geographically isolated from the other diploid A-genome species in potato relatives.</title>
        <authorList>
            <person name="Hosaka K."/>
        </authorList>
    </citation>
    <scope>NUCLEOTIDE SEQUENCE</scope>
    <source>
        <tissue evidence="10">Young leaves</tissue>
    </source>
</reference>
<evidence type="ECO:0000313" key="11">
    <source>
        <dbReference type="Proteomes" id="UP001234989"/>
    </source>
</evidence>